<feature type="transmembrane region" description="Helical" evidence="6">
    <location>
        <begin position="35"/>
        <end position="54"/>
    </location>
</feature>
<keyword evidence="8" id="KW-1185">Reference proteome</keyword>
<feature type="transmembrane region" description="Helical" evidence="6">
    <location>
        <begin position="223"/>
        <end position="241"/>
    </location>
</feature>
<evidence type="ECO:0000256" key="2">
    <source>
        <dbReference type="ARBA" id="ARBA00022475"/>
    </source>
</evidence>
<feature type="transmembrane region" description="Helical" evidence="6">
    <location>
        <begin position="286"/>
        <end position="311"/>
    </location>
</feature>
<feature type="transmembrane region" description="Helical" evidence="6">
    <location>
        <begin position="75"/>
        <end position="97"/>
    </location>
</feature>
<keyword evidence="3 6" id="KW-0812">Transmembrane</keyword>
<feature type="transmembrane region" description="Helical" evidence="6">
    <location>
        <begin position="109"/>
        <end position="130"/>
    </location>
</feature>
<feature type="transmembrane region" description="Helical" evidence="6">
    <location>
        <begin position="7"/>
        <end position="29"/>
    </location>
</feature>
<evidence type="ECO:0000256" key="3">
    <source>
        <dbReference type="ARBA" id="ARBA00022692"/>
    </source>
</evidence>
<dbReference type="EMBL" id="LIST01000004">
    <property type="protein sequence ID" value="KOX96005.1"/>
    <property type="molecule type" value="Genomic_DNA"/>
</dbReference>
<reference evidence="7 8" key="1">
    <citation type="submission" date="2015-08" db="EMBL/GenBank/DDBJ databases">
        <title>Genomes of Isolates from Cabo Rojo, PR.</title>
        <authorList>
            <person name="Sanchez-Nieves R.L."/>
            <person name="Montalvo-Rodriguez R."/>
        </authorList>
    </citation>
    <scope>NUCLEOTIDE SEQUENCE [LARGE SCALE GENOMIC DNA]</scope>
    <source>
        <strain evidence="7 8">5</strain>
    </source>
</reference>
<evidence type="ECO:0000313" key="7">
    <source>
        <dbReference type="EMBL" id="KOX96005.1"/>
    </source>
</evidence>
<feature type="transmembrane region" description="Helical" evidence="6">
    <location>
        <begin position="375"/>
        <end position="394"/>
    </location>
</feature>
<dbReference type="PANTHER" id="PTHR30250">
    <property type="entry name" value="PST FAMILY PREDICTED COLANIC ACID TRANSPORTER"/>
    <property type="match status" value="1"/>
</dbReference>
<dbReference type="RefSeq" id="WP_053772051.1">
    <property type="nucleotide sequence ID" value="NZ_LIST01000004.1"/>
</dbReference>
<sequence>MRLGHVSAINFGSQILASLSGFVATLYVARELGSAALGKYALFIAVVIWMKTFFGSGLHEGVRKRLSERGERRGILGAALAIQVGLLIVVGIVILLFHSQVNHYLRFDGADTLIGAFVALIAFAFVRSVLDGEDRVHLSSLLRPLDRVVRTGVQLSVVFLGAFGGGVLGITYGYIAGAATASLLGFVWIRIRPAVPSREDFRSLWSYLQYAWLSGIEERSISSMDTVVLGLFVASNLIGYYEVAWNVASILAVFGTSISTTVFPTLSKLESEGKQDQVGEIISQSLAFSGLFVIPGLAGGIVIGDQILGIYGPEFEQASLVLLILIFARLVYAYESQLISALNAIGRPEIAFRINAIFVASILSLNLILVNQFGWIGAAVGTAVAAMIGLVLAYKSLSEVVDFALPTTELTTQFISAITMAGVVAWLETSWFTGLRSETFTAILLVAVGAVVYFLTLATTSSRFRGTVRNNLPF</sequence>
<protein>
    <submittedName>
        <fullName evidence="7">Uncharacterized protein</fullName>
    </submittedName>
</protein>
<comment type="caution">
    <text evidence="7">The sequence shown here is derived from an EMBL/GenBank/DDBJ whole genome shotgun (WGS) entry which is preliminary data.</text>
</comment>
<name>A0A0M9AR36_9EURY</name>
<feature type="transmembrane region" description="Helical" evidence="6">
    <location>
        <begin position="247"/>
        <end position="266"/>
    </location>
</feature>
<keyword evidence="2" id="KW-1003">Cell membrane</keyword>
<feature type="transmembrane region" description="Helical" evidence="6">
    <location>
        <begin position="414"/>
        <end position="433"/>
    </location>
</feature>
<proteinExistence type="predicted"/>
<evidence type="ECO:0000256" key="1">
    <source>
        <dbReference type="ARBA" id="ARBA00004651"/>
    </source>
</evidence>
<evidence type="ECO:0000313" key="8">
    <source>
        <dbReference type="Proteomes" id="UP000037747"/>
    </source>
</evidence>
<evidence type="ECO:0000256" key="4">
    <source>
        <dbReference type="ARBA" id="ARBA00022989"/>
    </source>
</evidence>
<accession>A0A0M9AR36</accession>
<feature type="transmembrane region" description="Helical" evidence="6">
    <location>
        <begin position="350"/>
        <end position="369"/>
    </location>
</feature>
<dbReference type="Proteomes" id="UP000037747">
    <property type="component" value="Unassembled WGS sequence"/>
</dbReference>
<evidence type="ECO:0000256" key="6">
    <source>
        <dbReference type="SAM" id="Phobius"/>
    </source>
</evidence>
<dbReference type="InterPro" id="IPR002797">
    <property type="entry name" value="Polysacc_synth"/>
</dbReference>
<feature type="transmembrane region" description="Helical" evidence="6">
    <location>
        <begin position="317"/>
        <end position="334"/>
    </location>
</feature>
<keyword evidence="4 6" id="KW-1133">Transmembrane helix</keyword>
<comment type="subcellular location">
    <subcellularLocation>
        <location evidence="1">Cell membrane</location>
        <topology evidence="1">Multi-pass membrane protein</topology>
    </subcellularLocation>
</comment>
<gene>
    <name evidence="7" type="ORF">AMR74_10690</name>
</gene>
<keyword evidence="5 6" id="KW-0472">Membrane</keyword>
<dbReference type="InterPro" id="IPR050833">
    <property type="entry name" value="Poly_Biosynth_Transport"/>
</dbReference>
<dbReference type="Pfam" id="PF01943">
    <property type="entry name" value="Polysacc_synt"/>
    <property type="match status" value="1"/>
</dbReference>
<dbReference type="PANTHER" id="PTHR30250:SF28">
    <property type="entry name" value="POLYSACCHARIDE BIOSYNTHESIS PROTEIN"/>
    <property type="match status" value="1"/>
</dbReference>
<dbReference type="STRING" id="1765655.AMR74_10690"/>
<evidence type="ECO:0000256" key="5">
    <source>
        <dbReference type="ARBA" id="ARBA00023136"/>
    </source>
</evidence>
<dbReference type="GO" id="GO:0005886">
    <property type="term" value="C:plasma membrane"/>
    <property type="evidence" value="ECO:0007669"/>
    <property type="project" value="UniProtKB-SubCell"/>
</dbReference>
<organism evidence="7 8">
    <name type="scientific">Halorubrum tropicale</name>
    <dbReference type="NCBI Taxonomy" id="1765655"/>
    <lineage>
        <taxon>Archaea</taxon>
        <taxon>Methanobacteriati</taxon>
        <taxon>Methanobacteriota</taxon>
        <taxon>Stenosarchaea group</taxon>
        <taxon>Halobacteria</taxon>
        <taxon>Halobacteriales</taxon>
        <taxon>Haloferacaceae</taxon>
        <taxon>Halorubrum</taxon>
    </lineage>
</organism>
<dbReference type="AlphaFoldDB" id="A0A0M9AR36"/>
<feature type="transmembrane region" description="Helical" evidence="6">
    <location>
        <begin position="439"/>
        <end position="459"/>
    </location>
</feature>
<dbReference type="PATRIC" id="fig|1705389.3.peg.3667"/>
<dbReference type="OrthoDB" id="112053at2157"/>
<feature type="transmembrane region" description="Helical" evidence="6">
    <location>
        <begin position="151"/>
        <end position="168"/>
    </location>
</feature>